<protein>
    <submittedName>
        <fullName evidence="1">Uncharacterized protein</fullName>
    </submittedName>
</protein>
<dbReference type="Proteomes" id="UP000540423">
    <property type="component" value="Unassembled WGS sequence"/>
</dbReference>
<comment type="caution">
    <text evidence="1">The sequence shown here is derived from an EMBL/GenBank/DDBJ whole genome shotgun (WGS) entry which is preliminary data.</text>
</comment>
<gene>
    <name evidence="1" type="ORF">HNQ79_004683</name>
</gene>
<evidence type="ECO:0000313" key="1">
    <source>
        <dbReference type="EMBL" id="MBB6438179.1"/>
    </source>
</evidence>
<name>A0A7X0LS82_9ACTN</name>
<accession>A0A7X0LS82</accession>
<evidence type="ECO:0000313" key="2">
    <source>
        <dbReference type="Proteomes" id="UP000540423"/>
    </source>
</evidence>
<dbReference type="EMBL" id="JACHEM010000012">
    <property type="protein sequence ID" value="MBB6438179.1"/>
    <property type="molecule type" value="Genomic_DNA"/>
</dbReference>
<organism evidence="1 2">
    <name type="scientific">Streptomyces candidus</name>
    <dbReference type="NCBI Taxonomy" id="67283"/>
    <lineage>
        <taxon>Bacteria</taxon>
        <taxon>Bacillati</taxon>
        <taxon>Actinomycetota</taxon>
        <taxon>Actinomycetes</taxon>
        <taxon>Kitasatosporales</taxon>
        <taxon>Streptomycetaceae</taxon>
        <taxon>Streptomyces</taxon>
    </lineage>
</organism>
<reference evidence="1 2" key="1">
    <citation type="submission" date="2020-08" db="EMBL/GenBank/DDBJ databases">
        <title>Genomic Encyclopedia of Type Strains, Phase IV (KMG-IV): sequencing the most valuable type-strain genomes for metagenomic binning, comparative biology and taxonomic classification.</title>
        <authorList>
            <person name="Goeker M."/>
        </authorList>
    </citation>
    <scope>NUCLEOTIDE SEQUENCE [LARGE SCALE GENOMIC DNA]</scope>
    <source>
        <strain evidence="1 2">DSM 40141</strain>
    </source>
</reference>
<sequence length="113" mass="12339">MRAWTPAASAWGDLGDLFTFTLAPPRSLVQGIEGVRVPAQALLGRRSFESFHIDLVTGVRVTGQAETAAPIVPLDIPGLVRPDYRIHPLADSIADKVCAIVERHQERPSTRFP</sequence>
<keyword evidence="2" id="KW-1185">Reference proteome</keyword>
<proteinExistence type="predicted"/>
<dbReference type="AlphaFoldDB" id="A0A7X0LS82"/>
<dbReference type="RefSeq" id="WP_185034079.1">
    <property type="nucleotide sequence ID" value="NZ_BNBN01000003.1"/>
</dbReference>